<evidence type="ECO:0000313" key="4">
    <source>
        <dbReference type="EMBL" id="MBL3655867.1"/>
    </source>
</evidence>
<dbReference type="EMBL" id="JAESIY010000003">
    <property type="protein sequence ID" value="MBL3655867.1"/>
    <property type="molecule type" value="Genomic_DNA"/>
</dbReference>
<dbReference type="Gene3D" id="3.30.310.280">
    <property type="match status" value="1"/>
</dbReference>
<evidence type="ECO:0000259" key="3">
    <source>
        <dbReference type="Pfam" id="PF06276"/>
    </source>
</evidence>
<dbReference type="Gene3D" id="1.10.510.40">
    <property type="match status" value="1"/>
</dbReference>
<sequence>MNKEPVFTKHIEGYGTFTLHPFDLEADSPFIHDCVNREYARYWDMMDTSLEDVKKTYSEIVNSHTEVYIGYFDNKKAFLLEKYNPAQDLIADYYEVQSGDCGMHILVGPAEQPKANFTWHVFNTIMEFIFNDDQVNRVVVEPDIRNEKIHVLNTRAGFQYDKKLNLPHKTAHLAFCTRLDYQQAVKYELLKSGTVPSSLGDPFNAEDAVRHLSQAHWQKANVMFIKKAIAEFTHELILQPHLVQKENSGSHHYALSADKPGVIYYFQARKMALDHWSIDENTITKKLNNEPVDLDGVSFILDFKEQLGIPKELLPTYMEEIASTLYGSAYMLEKKSMSAAELIGSGYQEIEHAMTAGHPCFVANNGRIGFDAKDYKVYAPEANTPFHIIWLAGHVDRTHYAHVEELPYQNLLEQELGREQVEAFKNQLVNQGLNPEDYFFIPVHPWQWFNKLASIFSPDIANKKLVYLGKSHDKYSAQQSIRTLYNITNTHKFYVKTSLSILNMGFMRGLSPYYMGGTPAITEWVQTVLGNDEYLKSQGFEMLGEMATMGYRNLYFEELGKTSAYNKMLAALWRESPVHKLEEEQSLMTMAALLHIDQEGTALVGELIKASGLVASDWLKSYLKCYMKPLLHCFYKYDTVFMPHGENIILIMENHVPVKAIMKDITEEMQVLSDEVELPGDVKRIYADVPHSVRLLSIFTDVFDCFFRFLSAIMEEHEVCEEENFWNAVAETIHEYQQEWPEFNQKFADHDLFTSEFARSCLNRLQLKNNKQMVDLSDPAAALQFYGTLINPIASYKEKQLTNLSLNTYESESK</sequence>
<protein>
    <submittedName>
        <fullName evidence="4">GNAT family N-acetyltransferase</fullName>
    </submittedName>
</protein>
<organism evidence="4 5">
    <name type="scientific">Fulvivirga sediminis</name>
    <dbReference type="NCBI Taxonomy" id="2803949"/>
    <lineage>
        <taxon>Bacteria</taxon>
        <taxon>Pseudomonadati</taxon>
        <taxon>Bacteroidota</taxon>
        <taxon>Cytophagia</taxon>
        <taxon>Cytophagales</taxon>
        <taxon>Fulvivirgaceae</taxon>
        <taxon>Fulvivirga</taxon>
    </lineage>
</organism>
<dbReference type="Gene3D" id="6.10.250.3370">
    <property type="match status" value="1"/>
</dbReference>
<dbReference type="InterPro" id="IPR022770">
    <property type="entry name" value="IucA/IucC-like_C"/>
</dbReference>
<dbReference type="Gene3D" id="3.40.630.30">
    <property type="match status" value="1"/>
</dbReference>
<comment type="pathway">
    <text evidence="1">Siderophore biosynthesis.</text>
</comment>
<dbReference type="SUPFAM" id="SSF55729">
    <property type="entry name" value="Acyl-CoA N-acyltransferases (Nat)"/>
    <property type="match status" value="1"/>
</dbReference>
<dbReference type="Pfam" id="PF04183">
    <property type="entry name" value="IucA_IucC"/>
    <property type="match status" value="1"/>
</dbReference>
<dbReference type="AlphaFoldDB" id="A0A937F6F3"/>
<dbReference type="PANTHER" id="PTHR34384:SF6">
    <property type="entry name" value="STAPHYLOFERRIN B SYNTHASE"/>
    <property type="match status" value="1"/>
</dbReference>
<feature type="domain" description="Aerobactin siderophore biosynthesis IucA/IucC-like C-terminal" evidence="3">
    <location>
        <begin position="616"/>
        <end position="774"/>
    </location>
</feature>
<dbReference type="PANTHER" id="PTHR34384">
    <property type="entry name" value="L-2,3-DIAMINOPROPANOATE--CITRATE LIGASE"/>
    <property type="match status" value="1"/>
</dbReference>
<evidence type="ECO:0000313" key="5">
    <source>
        <dbReference type="Proteomes" id="UP000659388"/>
    </source>
</evidence>
<gene>
    <name evidence="4" type="ORF">JL102_06980</name>
</gene>
<name>A0A937F6F3_9BACT</name>
<dbReference type="GO" id="GO:0016881">
    <property type="term" value="F:acid-amino acid ligase activity"/>
    <property type="evidence" value="ECO:0007669"/>
    <property type="project" value="UniProtKB-ARBA"/>
</dbReference>
<dbReference type="Pfam" id="PF13523">
    <property type="entry name" value="Acetyltransf_8"/>
    <property type="match status" value="1"/>
</dbReference>
<keyword evidence="5" id="KW-1185">Reference proteome</keyword>
<proteinExistence type="predicted"/>
<dbReference type="Proteomes" id="UP000659388">
    <property type="component" value="Unassembled WGS sequence"/>
</dbReference>
<dbReference type="InterPro" id="IPR037455">
    <property type="entry name" value="LucA/IucC-like"/>
</dbReference>
<feature type="domain" description="Aerobactin siderophore biosynthesis IucA/IucC N-terminal" evidence="2">
    <location>
        <begin position="347"/>
        <end position="595"/>
    </location>
</feature>
<evidence type="ECO:0000256" key="1">
    <source>
        <dbReference type="ARBA" id="ARBA00004924"/>
    </source>
</evidence>
<comment type="caution">
    <text evidence="4">The sequence shown here is derived from an EMBL/GenBank/DDBJ whole genome shotgun (WGS) entry which is preliminary data.</text>
</comment>
<evidence type="ECO:0000259" key="2">
    <source>
        <dbReference type="Pfam" id="PF04183"/>
    </source>
</evidence>
<dbReference type="InterPro" id="IPR007310">
    <property type="entry name" value="Aerobactin_biosyn_IucA/IucC_N"/>
</dbReference>
<dbReference type="Pfam" id="PF06276">
    <property type="entry name" value="FhuF"/>
    <property type="match status" value="1"/>
</dbReference>
<dbReference type="GO" id="GO:0019290">
    <property type="term" value="P:siderophore biosynthetic process"/>
    <property type="evidence" value="ECO:0007669"/>
    <property type="project" value="InterPro"/>
</dbReference>
<accession>A0A937F6F3</accession>
<reference evidence="4" key="1">
    <citation type="submission" date="2021-01" db="EMBL/GenBank/DDBJ databases">
        <title>Fulvivirga kasyanovii gen. nov., sp nov., a novel member of the phylum Bacteroidetes isolated from seawater in a mussel farm.</title>
        <authorList>
            <person name="Zhao L.-H."/>
            <person name="Wang Z.-J."/>
        </authorList>
    </citation>
    <scope>NUCLEOTIDE SEQUENCE</scope>
    <source>
        <strain evidence="4">2943</strain>
    </source>
</reference>
<dbReference type="InterPro" id="IPR016181">
    <property type="entry name" value="Acyl_CoA_acyltransferase"/>
</dbReference>